<dbReference type="InterPro" id="IPR001537">
    <property type="entry name" value="SpoU_MeTrfase"/>
</dbReference>
<proteinExistence type="predicted"/>
<dbReference type="GO" id="GO:0006396">
    <property type="term" value="P:RNA processing"/>
    <property type="evidence" value="ECO:0007669"/>
    <property type="project" value="InterPro"/>
</dbReference>
<feature type="domain" description="tRNA/rRNA methyltransferase SpoU type" evidence="3">
    <location>
        <begin position="97"/>
        <end position="229"/>
    </location>
</feature>
<dbReference type="PANTHER" id="PTHR43191">
    <property type="entry name" value="RRNA METHYLTRANSFERASE 3"/>
    <property type="match status" value="1"/>
</dbReference>
<gene>
    <name evidence="4" type="ORF">COB11_06015</name>
</gene>
<feature type="non-terminal residue" evidence="4">
    <location>
        <position position="1"/>
    </location>
</feature>
<evidence type="ECO:0000313" key="5">
    <source>
        <dbReference type="Proteomes" id="UP000217838"/>
    </source>
</evidence>
<comment type="caution">
    <text evidence="4">The sequence shown here is derived from an EMBL/GenBank/DDBJ whole genome shotgun (WGS) entry which is preliminary data.</text>
</comment>
<dbReference type="InterPro" id="IPR029026">
    <property type="entry name" value="tRNA_m1G_MTases_N"/>
</dbReference>
<dbReference type="GO" id="GO:0032259">
    <property type="term" value="P:methylation"/>
    <property type="evidence" value="ECO:0007669"/>
    <property type="project" value="UniProtKB-KW"/>
</dbReference>
<dbReference type="SUPFAM" id="SSF75217">
    <property type="entry name" value="alpha/beta knot"/>
    <property type="match status" value="1"/>
</dbReference>
<organism evidence="4 5">
    <name type="scientific">Aerophobetes bacterium</name>
    <dbReference type="NCBI Taxonomy" id="2030807"/>
    <lineage>
        <taxon>Bacteria</taxon>
        <taxon>Candidatus Aerophobota</taxon>
    </lineage>
</organism>
<evidence type="ECO:0000256" key="1">
    <source>
        <dbReference type="ARBA" id="ARBA00022603"/>
    </source>
</evidence>
<evidence type="ECO:0000256" key="2">
    <source>
        <dbReference type="ARBA" id="ARBA00022679"/>
    </source>
</evidence>
<dbReference type="InterPro" id="IPR051259">
    <property type="entry name" value="rRNA_Methyltransferase"/>
</dbReference>
<accession>A0A2A4YEL6</accession>
<name>A0A2A4YEL6_UNCAE</name>
<dbReference type="GO" id="GO:0008173">
    <property type="term" value="F:RNA methyltransferase activity"/>
    <property type="evidence" value="ECO:0007669"/>
    <property type="project" value="InterPro"/>
</dbReference>
<dbReference type="Gene3D" id="3.40.1280.10">
    <property type="match status" value="1"/>
</dbReference>
<dbReference type="InterPro" id="IPR029028">
    <property type="entry name" value="Alpha/beta_knot_MTases"/>
</dbReference>
<dbReference type="Pfam" id="PF00588">
    <property type="entry name" value="SpoU_methylase"/>
    <property type="match status" value="1"/>
</dbReference>
<keyword evidence="1 4" id="KW-0489">Methyltransferase</keyword>
<sequence length="239" mass="27381">FQSYSKESQHKKASESVKALYLELLYKKSILSDCADKYKTLCTWMELKEVELSLESVSARYHKHIKEANLSLKEHQFLPKIEHLDKRVADSFLDIDIYLDNIRSSFNIGSIMRTTEALRLGKLIFSSEMAKPDHKKVLDTAMGTEKFQSPRIDANFIPVKSPVIAIETAERATSLYEFVFPKNFTLIFGNEEYGISNKYLKKADHIVKIPLHGIKNSLNVASAFSIVGYEIRRQLKVKA</sequence>
<evidence type="ECO:0000313" key="4">
    <source>
        <dbReference type="EMBL" id="PCI93060.1"/>
    </source>
</evidence>
<dbReference type="AlphaFoldDB" id="A0A2A4YEL6"/>
<protein>
    <submittedName>
        <fullName evidence="4">tRNA (Guanine-N2)-dimethyltransferase</fullName>
    </submittedName>
</protein>
<dbReference type="Proteomes" id="UP000217838">
    <property type="component" value="Unassembled WGS sequence"/>
</dbReference>
<dbReference type="PANTHER" id="PTHR43191:SF2">
    <property type="entry name" value="RRNA METHYLTRANSFERASE 3, MITOCHONDRIAL"/>
    <property type="match status" value="1"/>
</dbReference>
<evidence type="ECO:0000259" key="3">
    <source>
        <dbReference type="Pfam" id="PF00588"/>
    </source>
</evidence>
<dbReference type="EMBL" id="NVUU01000074">
    <property type="protein sequence ID" value="PCI93060.1"/>
    <property type="molecule type" value="Genomic_DNA"/>
</dbReference>
<keyword evidence="2 4" id="KW-0808">Transferase</keyword>
<dbReference type="GO" id="GO:0003723">
    <property type="term" value="F:RNA binding"/>
    <property type="evidence" value="ECO:0007669"/>
    <property type="project" value="InterPro"/>
</dbReference>
<reference evidence="5" key="1">
    <citation type="submission" date="2017-08" db="EMBL/GenBank/DDBJ databases">
        <title>A dynamic microbial community with high functional redundancy inhabits the cold, oxic subseafloor aquifer.</title>
        <authorList>
            <person name="Tully B.J."/>
            <person name="Wheat C.G."/>
            <person name="Glazer B.T."/>
            <person name="Huber J.A."/>
        </authorList>
    </citation>
    <scope>NUCLEOTIDE SEQUENCE [LARGE SCALE GENOMIC DNA]</scope>
</reference>